<keyword evidence="1" id="KW-0472">Membrane</keyword>
<name>A0A9X0YWT2_9BACI</name>
<dbReference type="EMBL" id="JAGGMB010000025">
    <property type="protein sequence ID" value="MBP2080017.1"/>
    <property type="molecule type" value="Genomic_DNA"/>
</dbReference>
<dbReference type="AlphaFoldDB" id="A0A9X0YWT2"/>
<keyword evidence="1" id="KW-1133">Transmembrane helix</keyword>
<protein>
    <submittedName>
        <fullName evidence="2">Uncharacterized protein</fullName>
    </submittedName>
</protein>
<evidence type="ECO:0000313" key="2">
    <source>
        <dbReference type="EMBL" id="MBP2080017.1"/>
    </source>
</evidence>
<evidence type="ECO:0000313" key="3">
    <source>
        <dbReference type="Proteomes" id="UP001138793"/>
    </source>
</evidence>
<feature type="transmembrane region" description="Helical" evidence="1">
    <location>
        <begin position="151"/>
        <end position="170"/>
    </location>
</feature>
<dbReference type="Proteomes" id="UP001138793">
    <property type="component" value="Unassembled WGS sequence"/>
</dbReference>
<comment type="caution">
    <text evidence="2">The sequence shown here is derived from an EMBL/GenBank/DDBJ whole genome shotgun (WGS) entry which is preliminary data.</text>
</comment>
<organism evidence="2 3">
    <name type="scientific">Oceanobacillus polygoni</name>
    <dbReference type="NCBI Taxonomy" id="1235259"/>
    <lineage>
        <taxon>Bacteria</taxon>
        <taxon>Bacillati</taxon>
        <taxon>Bacillota</taxon>
        <taxon>Bacilli</taxon>
        <taxon>Bacillales</taxon>
        <taxon>Bacillaceae</taxon>
        <taxon>Oceanobacillus</taxon>
    </lineage>
</organism>
<dbReference type="RefSeq" id="WP_149473621.1">
    <property type="nucleotide sequence ID" value="NZ_JAGGMB010000025.1"/>
</dbReference>
<gene>
    <name evidence="2" type="ORF">J2Z64_004329</name>
</gene>
<proteinExistence type="predicted"/>
<dbReference type="OrthoDB" id="2705958at2"/>
<reference evidence="2" key="1">
    <citation type="submission" date="2021-03" db="EMBL/GenBank/DDBJ databases">
        <title>Genomic Encyclopedia of Type Strains, Phase IV (KMG-IV): sequencing the most valuable type-strain genomes for metagenomic binning, comparative biology and taxonomic classification.</title>
        <authorList>
            <person name="Goeker M."/>
        </authorList>
    </citation>
    <scope>NUCLEOTIDE SEQUENCE</scope>
    <source>
        <strain evidence="2">DSM 107338</strain>
    </source>
</reference>
<feature type="transmembrane region" description="Helical" evidence="1">
    <location>
        <begin position="182"/>
        <end position="202"/>
    </location>
</feature>
<dbReference type="Pfam" id="PF22564">
    <property type="entry name" value="HAAS"/>
    <property type="match status" value="1"/>
</dbReference>
<evidence type="ECO:0000256" key="1">
    <source>
        <dbReference type="SAM" id="Phobius"/>
    </source>
</evidence>
<keyword evidence="1" id="KW-0812">Transmembrane</keyword>
<feature type="transmembrane region" description="Helical" evidence="1">
    <location>
        <begin position="110"/>
        <end position="131"/>
    </location>
</feature>
<keyword evidence="3" id="KW-1185">Reference proteome</keyword>
<sequence length="210" mass="24460">MTEGEQHFLNELEQEIGRHPNKEEIIAEYHLHVFDLLQERSIDEAKVYDELVHRLGSPKEIAALWKQESSVTPKKTQQLFVFCNIAIFTFGVLLTIGYNAFDWDWLESLWAGLTNATSIIVLIYGFFWALLGYEIGREFGPRGHKLLKRTFLFSVVPNLTLMYLIVFKLIPHHWFQPLLSTPFIIICILCTAVLYPISWLGYRWGRKASI</sequence>
<feature type="transmembrane region" description="Helical" evidence="1">
    <location>
        <begin position="79"/>
        <end position="98"/>
    </location>
</feature>
<accession>A0A9X0YWT2</accession>